<comment type="caution">
    <text evidence="3">The sequence shown here is derived from an EMBL/GenBank/DDBJ whole genome shotgun (WGS) entry which is preliminary data.</text>
</comment>
<feature type="transmembrane region" description="Helical" evidence="2">
    <location>
        <begin position="6"/>
        <end position="23"/>
    </location>
</feature>
<feature type="compositionally biased region" description="Polar residues" evidence="1">
    <location>
        <begin position="49"/>
        <end position="60"/>
    </location>
</feature>
<accession>A0A938B4H4</accession>
<dbReference type="InterPro" id="IPR030888">
    <property type="entry name" value="Put_ccm"/>
</dbReference>
<protein>
    <submittedName>
        <fullName evidence="3">CcmD family protein</fullName>
    </submittedName>
</protein>
<evidence type="ECO:0000256" key="2">
    <source>
        <dbReference type="SAM" id="Phobius"/>
    </source>
</evidence>
<evidence type="ECO:0000313" key="3">
    <source>
        <dbReference type="EMBL" id="MBM3224743.1"/>
    </source>
</evidence>
<dbReference type="NCBIfam" id="TIGR04391">
    <property type="entry name" value="CcmD_alt_fam"/>
    <property type="match status" value="1"/>
</dbReference>
<dbReference type="Proteomes" id="UP000712673">
    <property type="component" value="Unassembled WGS sequence"/>
</dbReference>
<evidence type="ECO:0000256" key="1">
    <source>
        <dbReference type="SAM" id="MobiDB-lite"/>
    </source>
</evidence>
<dbReference type="EMBL" id="VGLS01000395">
    <property type="protein sequence ID" value="MBM3224743.1"/>
    <property type="molecule type" value="Genomic_DNA"/>
</dbReference>
<organism evidence="3 4">
    <name type="scientific">Tectimicrobiota bacterium</name>
    <dbReference type="NCBI Taxonomy" id="2528274"/>
    <lineage>
        <taxon>Bacteria</taxon>
        <taxon>Pseudomonadati</taxon>
        <taxon>Nitrospinota/Tectimicrobiota group</taxon>
        <taxon>Candidatus Tectimicrobiota</taxon>
    </lineage>
</organism>
<keyword evidence="2" id="KW-1133">Transmembrane helix</keyword>
<reference evidence="3" key="1">
    <citation type="submission" date="2019-03" db="EMBL/GenBank/DDBJ databases">
        <title>Lake Tanganyika Metagenome-Assembled Genomes (MAGs).</title>
        <authorList>
            <person name="Tran P."/>
        </authorList>
    </citation>
    <scope>NUCLEOTIDE SEQUENCE</scope>
    <source>
        <strain evidence="3">K_DeepCast_65m_m2_066</strain>
    </source>
</reference>
<feature type="region of interest" description="Disordered" evidence="1">
    <location>
        <begin position="47"/>
        <end position="68"/>
    </location>
</feature>
<sequence>MKNLSYLVVAYSIVWTVLCVYIIRLTQKNKALQLELRDLQQHMDHALGQSGTSNTFSTPKASHEIGRE</sequence>
<evidence type="ECO:0000313" key="4">
    <source>
        <dbReference type="Proteomes" id="UP000712673"/>
    </source>
</evidence>
<proteinExistence type="predicted"/>
<dbReference type="AlphaFoldDB" id="A0A938B4H4"/>
<name>A0A938B4H4_UNCTE</name>
<keyword evidence="2" id="KW-0812">Transmembrane</keyword>
<gene>
    <name evidence="3" type="ORF">FJZ47_13185</name>
</gene>
<keyword evidence="2" id="KW-0472">Membrane</keyword>